<dbReference type="PATRIC" id="fig|1778263.3.peg.87"/>
<evidence type="ECO:0000313" key="7">
    <source>
        <dbReference type="EMBL" id="CUX97032.1"/>
    </source>
</evidence>
<dbReference type="InterPro" id="IPR023035">
    <property type="entry name" value="Ribosomal_uS9_bac/plastid"/>
</dbReference>
<evidence type="ECO:0000256" key="2">
    <source>
        <dbReference type="ARBA" id="ARBA00022980"/>
    </source>
</evidence>
<sequence length="130" mass="14741">MSKNQYYGTGRRKHSSARVFLKMGSGNIVINQRSLNQYFGRETARMVVRQPLELVDMVGKLDFYITVKGGGISGQAGAIRHGITRALIAYDETMRTDLRTAGFVTRDARQVERKKVGLRKARRSTQFSKR</sequence>
<comment type="similarity">
    <text evidence="1 5 6">Belongs to the universal ribosomal protein uS9 family.</text>
</comment>
<dbReference type="GO" id="GO:0022627">
    <property type="term" value="C:cytosolic small ribosomal subunit"/>
    <property type="evidence" value="ECO:0007669"/>
    <property type="project" value="TreeGrafter"/>
</dbReference>
<dbReference type="FunFam" id="3.30.230.10:FF:000001">
    <property type="entry name" value="30S ribosomal protein S9"/>
    <property type="match status" value="1"/>
</dbReference>
<dbReference type="PANTHER" id="PTHR21569">
    <property type="entry name" value="RIBOSOMAL PROTEIN S9"/>
    <property type="match status" value="1"/>
</dbReference>
<dbReference type="PROSITE" id="PS00360">
    <property type="entry name" value="RIBOSOMAL_S9"/>
    <property type="match status" value="1"/>
</dbReference>
<dbReference type="GO" id="GO:0003723">
    <property type="term" value="F:RNA binding"/>
    <property type="evidence" value="ECO:0007669"/>
    <property type="project" value="TreeGrafter"/>
</dbReference>
<evidence type="ECO:0000256" key="3">
    <source>
        <dbReference type="ARBA" id="ARBA00023274"/>
    </source>
</evidence>
<dbReference type="HAMAP" id="MF_00532_B">
    <property type="entry name" value="Ribosomal_uS9_B"/>
    <property type="match status" value="1"/>
</dbReference>
<dbReference type="NCBIfam" id="NF001099">
    <property type="entry name" value="PRK00132.1"/>
    <property type="match status" value="1"/>
</dbReference>
<protein>
    <recommendedName>
        <fullName evidence="4 5">Small ribosomal subunit protein uS9</fullName>
    </recommendedName>
</protein>
<dbReference type="GO" id="GO:0006412">
    <property type="term" value="P:translation"/>
    <property type="evidence" value="ECO:0007669"/>
    <property type="project" value="UniProtKB-UniRule"/>
</dbReference>
<dbReference type="KEGG" id="hed:TPER_HE00081"/>
<dbReference type="RefSeq" id="WP_067567419.1">
    <property type="nucleotide sequence ID" value="NZ_LN999835.1"/>
</dbReference>
<dbReference type="InterPro" id="IPR014721">
    <property type="entry name" value="Ribsml_uS5_D2-typ_fold_subgr"/>
</dbReference>
<keyword evidence="8" id="KW-1185">Reference proteome</keyword>
<keyword evidence="2 5" id="KW-0689">Ribosomal protein</keyword>
<proteinExistence type="inferred from homology"/>
<evidence type="ECO:0000256" key="5">
    <source>
        <dbReference type="HAMAP-Rule" id="MF_00532"/>
    </source>
</evidence>
<evidence type="ECO:0000256" key="6">
    <source>
        <dbReference type="RuleBase" id="RU003815"/>
    </source>
</evidence>
<evidence type="ECO:0000256" key="4">
    <source>
        <dbReference type="ARBA" id="ARBA00035259"/>
    </source>
</evidence>
<reference evidence="8" key="1">
    <citation type="submission" date="2016-01" db="EMBL/GenBank/DDBJ databases">
        <authorList>
            <person name="Husnik F."/>
        </authorList>
    </citation>
    <scope>NUCLEOTIDE SEQUENCE [LARGE SCALE GENOMIC DNA]</scope>
</reference>
<accession>A0A143WTV6</accession>
<dbReference type="SUPFAM" id="SSF54211">
    <property type="entry name" value="Ribosomal protein S5 domain 2-like"/>
    <property type="match status" value="1"/>
</dbReference>
<dbReference type="PANTHER" id="PTHR21569:SF1">
    <property type="entry name" value="SMALL RIBOSOMAL SUBUNIT PROTEIN US9M"/>
    <property type="match status" value="1"/>
</dbReference>
<dbReference type="Pfam" id="PF00380">
    <property type="entry name" value="Ribosomal_S9"/>
    <property type="match status" value="1"/>
</dbReference>
<dbReference type="EMBL" id="LN999835">
    <property type="protein sequence ID" value="CUX97032.1"/>
    <property type="molecule type" value="Genomic_DNA"/>
</dbReference>
<dbReference type="AlphaFoldDB" id="A0A143WTV6"/>
<evidence type="ECO:0000256" key="1">
    <source>
        <dbReference type="ARBA" id="ARBA00005251"/>
    </source>
</evidence>
<dbReference type="InterPro" id="IPR000754">
    <property type="entry name" value="Ribosomal_uS9"/>
</dbReference>
<dbReference type="GO" id="GO:0003735">
    <property type="term" value="F:structural constituent of ribosome"/>
    <property type="evidence" value="ECO:0007669"/>
    <property type="project" value="InterPro"/>
</dbReference>
<dbReference type="Gene3D" id="3.30.230.10">
    <property type="match status" value="1"/>
</dbReference>
<dbReference type="Proteomes" id="UP000095477">
    <property type="component" value="Chromosome I"/>
</dbReference>
<dbReference type="STRING" id="1778263.TPER_HE00081"/>
<dbReference type="InterPro" id="IPR020568">
    <property type="entry name" value="Ribosomal_Su5_D2-typ_SF"/>
</dbReference>
<evidence type="ECO:0000313" key="8">
    <source>
        <dbReference type="Proteomes" id="UP000095477"/>
    </source>
</evidence>
<organism evidence="7 8">
    <name type="scientific">Candidatus Hoaglandella endobia</name>
    <dbReference type="NCBI Taxonomy" id="1778263"/>
    <lineage>
        <taxon>Bacteria</taxon>
        <taxon>Pseudomonadati</taxon>
        <taxon>Pseudomonadota</taxon>
        <taxon>Gammaproteobacteria</taxon>
        <taxon>Enterobacterales</taxon>
        <taxon>Enterobacteriaceae</taxon>
        <taxon>Candidatus Hoaglandella</taxon>
    </lineage>
</organism>
<name>A0A143WTV6_9ENTR</name>
<keyword evidence="3 5" id="KW-0687">Ribonucleoprotein</keyword>
<dbReference type="InterPro" id="IPR020574">
    <property type="entry name" value="Ribosomal_uS9_CS"/>
</dbReference>
<dbReference type="OrthoDB" id="9803965at2"/>
<gene>
    <name evidence="5 7" type="primary">rpsI</name>
    <name evidence="7" type="ORF">TPER_HE00081</name>
</gene>